<dbReference type="Proteomes" id="UP000823388">
    <property type="component" value="Chromosome 1N"/>
</dbReference>
<proteinExistence type="predicted"/>
<organism evidence="3 4">
    <name type="scientific">Panicum virgatum</name>
    <name type="common">Blackwell switchgrass</name>
    <dbReference type="NCBI Taxonomy" id="38727"/>
    <lineage>
        <taxon>Eukaryota</taxon>
        <taxon>Viridiplantae</taxon>
        <taxon>Streptophyta</taxon>
        <taxon>Embryophyta</taxon>
        <taxon>Tracheophyta</taxon>
        <taxon>Spermatophyta</taxon>
        <taxon>Magnoliopsida</taxon>
        <taxon>Liliopsida</taxon>
        <taxon>Poales</taxon>
        <taxon>Poaceae</taxon>
        <taxon>PACMAD clade</taxon>
        <taxon>Panicoideae</taxon>
        <taxon>Panicodae</taxon>
        <taxon>Paniceae</taxon>
        <taxon>Panicinae</taxon>
        <taxon>Panicum</taxon>
        <taxon>Panicum sect. Hiantes</taxon>
    </lineage>
</organism>
<dbReference type="AlphaFoldDB" id="A0A8T0WX66"/>
<keyword evidence="2" id="KW-0732">Signal</keyword>
<evidence type="ECO:0000256" key="2">
    <source>
        <dbReference type="SAM" id="SignalP"/>
    </source>
</evidence>
<protein>
    <submittedName>
        <fullName evidence="3">Uncharacterized protein</fullName>
    </submittedName>
</protein>
<accession>A0A8T0WX66</accession>
<evidence type="ECO:0000256" key="1">
    <source>
        <dbReference type="SAM" id="MobiDB-lite"/>
    </source>
</evidence>
<feature type="compositionally biased region" description="Pro residues" evidence="1">
    <location>
        <begin position="39"/>
        <end position="50"/>
    </location>
</feature>
<keyword evidence="4" id="KW-1185">Reference proteome</keyword>
<evidence type="ECO:0000313" key="4">
    <source>
        <dbReference type="Proteomes" id="UP000823388"/>
    </source>
</evidence>
<feature type="region of interest" description="Disordered" evidence="1">
    <location>
        <begin position="37"/>
        <end position="68"/>
    </location>
</feature>
<dbReference type="EMBL" id="CM029038">
    <property type="protein sequence ID" value="KAG2649483.1"/>
    <property type="molecule type" value="Genomic_DNA"/>
</dbReference>
<comment type="caution">
    <text evidence="3">The sequence shown here is derived from an EMBL/GenBank/DDBJ whole genome shotgun (WGS) entry which is preliminary data.</text>
</comment>
<name>A0A8T0WX66_PANVG</name>
<gene>
    <name evidence="3" type="ORF">PVAP13_1NG101800</name>
</gene>
<reference evidence="3" key="1">
    <citation type="submission" date="2020-05" db="EMBL/GenBank/DDBJ databases">
        <title>WGS assembly of Panicum virgatum.</title>
        <authorList>
            <person name="Lovell J.T."/>
            <person name="Jenkins J."/>
            <person name="Shu S."/>
            <person name="Juenger T.E."/>
            <person name="Schmutz J."/>
        </authorList>
    </citation>
    <scope>NUCLEOTIDE SEQUENCE</scope>
    <source>
        <strain evidence="3">AP13</strain>
    </source>
</reference>
<feature type="chain" id="PRO_5035876814" evidence="2">
    <location>
        <begin position="33"/>
        <end position="68"/>
    </location>
</feature>
<evidence type="ECO:0000313" key="3">
    <source>
        <dbReference type="EMBL" id="KAG2649483.1"/>
    </source>
</evidence>
<sequence length="68" mass="7369">MAAVVLPRRPRLLALVQLAVALWLVAATGCHCQTVPSYPSQPVPSYPSRPPSQRRPVPRCVGRQCAPP</sequence>
<feature type="signal peptide" evidence="2">
    <location>
        <begin position="1"/>
        <end position="32"/>
    </location>
</feature>